<dbReference type="Proteomes" id="UP000053319">
    <property type="component" value="Unassembled WGS sequence"/>
</dbReference>
<dbReference type="HOGENOM" id="CLU_2121003_0_0_1"/>
<feature type="region of interest" description="Disordered" evidence="1">
    <location>
        <begin position="19"/>
        <end position="66"/>
    </location>
</feature>
<protein>
    <submittedName>
        <fullName evidence="2">Uncharacterized protein</fullName>
    </submittedName>
</protein>
<reference evidence="2 3" key="1">
    <citation type="journal article" date="2012" name="Science">
        <title>The Paleozoic origin of enzymatic lignin decomposition reconstructed from 31 fungal genomes.</title>
        <authorList>
            <person name="Floudas D."/>
            <person name="Binder M."/>
            <person name="Riley R."/>
            <person name="Barry K."/>
            <person name="Blanchette R.A."/>
            <person name="Henrissat B."/>
            <person name="Martinez A.T."/>
            <person name="Otillar R."/>
            <person name="Spatafora J.W."/>
            <person name="Yadav J.S."/>
            <person name="Aerts A."/>
            <person name="Benoit I."/>
            <person name="Boyd A."/>
            <person name="Carlson A."/>
            <person name="Copeland A."/>
            <person name="Coutinho P.M."/>
            <person name="de Vries R.P."/>
            <person name="Ferreira P."/>
            <person name="Findley K."/>
            <person name="Foster B."/>
            <person name="Gaskell J."/>
            <person name="Glotzer D."/>
            <person name="Gorecki P."/>
            <person name="Heitman J."/>
            <person name="Hesse C."/>
            <person name="Hori C."/>
            <person name="Igarashi K."/>
            <person name="Jurgens J.A."/>
            <person name="Kallen N."/>
            <person name="Kersten P."/>
            <person name="Kohler A."/>
            <person name="Kuees U."/>
            <person name="Kumar T.K.A."/>
            <person name="Kuo A."/>
            <person name="LaButti K."/>
            <person name="Larrondo L.F."/>
            <person name="Lindquist E."/>
            <person name="Ling A."/>
            <person name="Lombard V."/>
            <person name="Lucas S."/>
            <person name="Lundell T."/>
            <person name="Martin R."/>
            <person name="McLaughlin D.J."/>
            <person name="Morgenstern I."/>
            <person name="Morin E."/>
            <person name="Murat C."/>
            <person name="Nagy L.G."/>
            <person name="Nolan M."/>
            <person name="Ohm R.A."/>
            <person name="Patyshakuliyeva A."/>
            <person name="Rokas A."/>
            <person name="Ruiz-Duenas F.J."/>
            <person name="Sabat G."/>
            <person name="Salamov A."/>
            <person name="Samejima M."/>
            <person name="Schmutz J."/>
            <person name="Slot J.C."/>
            <person name="St John F."/>
            <person name="Stenlid J."/>
            <person name="Sun H."/>
            <person name="Sun S."/>
            <person name="Syed K."/>
            <person name="Tsang A."/>
            <person name="Wiebenga A."/>
            <person name="Young D."/>
            <person name="Pisabarro A."/>
            <person name="Eastwood D.C."/>
            <person name="Martin F."/>
            <person name="Cullen D."/>
            <person name="Grigoriev I.V."/>
            <person name="Hibbett D.S."/>
        </authorList>
    </citation>
    <scope>NUCLEOTIDE SEQUENCE [LARGE SCALE GENOMIC DNA]</scope>
    <source>
        <strain evidence="2 3">LYAD-421 SS1</strain>
    </source>
</reference>
<feature type="region of interest" description="Disordered" evidence="1">
    <location>
        <begin position="93"/>
        <end position="114"/>
    </location>
</feature>
<proteinExistence type="predicted"/>
<dbReference type="GeneID" id="18839522"/>
<gene>
    <name evidence="2" type="ORF">DICSQDRAFT_172267</name>
</gene>
<name>R7SST2_DICSQ</name>
<sequence length="114" mass="12187">MSANDVHRSVWGNFYDNEVLDVSDHGDSPPPTPATPATPIEEVLRSPAPAPVNPSPPATFSPLAPSPSRSITFLSGGYFNPTDPGLNIGLWYPPAPLSPLTEPDLELNDRDDRA</sequence>
<organism evidence="2 3">
    <name type="scientific">Dichomitus squalens (strain LYAD-421)</name>
    <name type="common">Western red white-rot fungus</name>
    <dbReference type="NCBI Taxonomy" id="732165"/>
    <lineage>
        <taxon>Eukaryota</taxon>
        <taxon>Fungi</taxon>
        <taxon>Dikarya</taxon>
        <taxon>Basidiomycota</taxon>
        <taxon>Agaricomycotina</taxon>
        <taxon>Agaricomycetes</taxon>
        <taxon>Polyporales</taxon>
        <taxon>Polyporaceae</taxon>
        <taxon>Dichomitus</taxon>
    </lineage>
</organism>
<dbReference type="EMBL" id="JH719427">
    <property type="protein sequence ID" value="EJF59121.1"/>
    <property type="molecule type" value="Genomic_DNA"/>
</dbReference>
<dbReference type="RefSeq" id="XP_007368066.1">
    <property type="nucleotide sequence ID" value="XM_007368004.1"/>
</dbReference>
<evidence type="ECO:0000313" key="3">
    <source>
        <dbReference type="Proteomes" id="UP000053319"/>
    </source>
</evidence>
<feature type="compositionally biased region" description="Pro residues" evidence="1">
    <location>
        <begin position="48"/>
        <end position="59"/>
    </location>
</feature>
<dbReference type="KEGG" id="dsq:DICSQDRAFT_172267"/>
<dbReference type="AlphaFoldDB" id="R7SST2"/>
<evidence type="ECO:0000256" key="1">
    <source>
        <dbReference type="SAM" id="MobiDB-lite"/>
    </source>
</evidence>
<accession>R7SST2</accession>
<evidence type="ECO:0000313" key="2">
    <source>
        <dbReference type="EMBL" id="EJF59121.1"/>
    </source>
</evidence>